<evidence type="ECO:0000256" key="1">
    <source>
        <dbReference type="SAM" id="Phobius"/>
    </source>
</evidence>
<dbReference type="Proteomes" id="UP000182444">
    <property type="component" value="Chromosome 1B"/>
</dbReference>
<name>A0A1D8N6W0_YARLL</name>
<keyword evidence="1" id="KW-0812">Transmembrane</keyword>
<sequence>MLVLVLIGVGVTICGNVVSITKRTGVNVRLVSRSLVYVKQSGLALIWVGFGLCLLFAFVSLVWAEISV</sequence>
<evidence type="ECO:0000313" key="2">
    <source>
        <dbReference type="EMBL" id="AOW01369.1"/>
    </source>
</evidence>
<feature type="transmembrane region" description="Helical" evidence="1">
    <location>
        <begin position="43"/>
        <end position="64"/>
    </location>
</feature>
<gene>
    <name evidence="2" type="ORF">YALI1_B09994g</name>
</gene>
<dbReference type="VEuPathDB" id="FungiDB:YALI1_B09994g"/>
<accession>A0A1D8N6W0</accession>
<evidence type="ECO:0000313" key="3">
    <source>
        <dbReference type="Proteomes" id="UP000182444"/>
    </source>
</evidence>
<dbReference type="AlphaFoldDB" id="A0A1D8N6W0"/>
<dbReference type="EMBL" id="CP017554">
    <property type="protein sequence ID" value="AOW01369.1"/>
    <property type="molecule type" value="Genomic_DNA"/>
</dbReference>
<keyword evidence="1" id="KW-1133">Transmembrane helix</keyword>
<dbReference type="GeneID" id="94582681"/>
<dbReference type="RefSeq" id="XP_068138126.1">
    <property type="nucleotide sequence ID" value="XM_068282025.1"/>
</dbReference>
<reference evidence="2 3" key="1">
    <citation type="journal article" date="2016" name="PLoS ONE">
        <title>Sequence Assembly of Yarrowia lipolytica Strain W29/CLIB89 Shows Transposable Element Diversity.</title>
        <authorList>
            <person name="Magnan C."/>
            <person name="Yu J."/>
            <person name="Chang I."/>
            <person name="Jahn E."/>
            <person name="Kanomata Y."/>
            <person name="Wu J."/>
            <person name="Zeller M."/>
            <person name="Oakes M."/>
            <person name="Baldi P."/>
            <person name="Sandmeyer S."/>
        </authorList>
    </citation>
    <scope>NUCLEOTIDE SEQUENCE [LARGE SCALE GENOMIC DNA]</scope>
    <source>
        <strain evidence="3">CLIB89(W29)</strain>
    </source>
</reference>
<keyword evidence="1" id="KW-0472">Membrane</keyword>
<organism evidence="2 3">
    <name type="scientific">Yarrowia lipolytica</name>
    <name type="common">Candida lipolytica</name>
    <dbReference type="NCBI Taxonomy" id="4952"/>
    <lineage>
        <taxon>Eukaryota</taxon>
        <taxon>Fungi</taxon>
        <taxon>Dikarya</taxon>
        <taxon>Ascomycota</taxon>
        <taxon>Saccharomycotina</taxon>
        <taxon>Dipodascomycetes</taxon>
        <taxon>Dipodascales</taxon>
        <taxon>Dipodascales incertae sedis</taxon>
        <taxon>Yarrowia</taxon>
    </lineage>
</organism>
<proteinExistence type="predicted"/>
<protein>
    <submittedName>
        <fullName evidence="2">Uncharacterized protein</fullName>
    </submittedName>
</protein>